<evidence type="ECO:0000256" key="1">
    <source>
        <dbReference type="SAM" id="MobiDB-lite"/>
    </source>
</evidence>
<feature type="signal peptide" evidence="2">
    <location>
        <begin position="1"/>
        <end position="20"/>
    </location>
</feature>
<evidence type="ECO:0000313" key="3">
    <source>
        <dbReference type="Proteomes" id="UP000694941"/>
    </source>
</evidence>
<proteinExistence type="predicted"/>
<name>A0ABM1TGN7_LIMPO</name>
<reference evidence="4 5" key="1">
    <citation type="submission" date="2025-05" db="UniProtKB">
        <authorList>
            <consortium name="RefSeq"/>
        </authorList>
    </citation>
    <scope>IDENTIFICATION</scope>
    <source>
        <tissue evidence="4 5">Muscle</tissue>
    </source>
</reference>
<sequence>MKRNLIVILLAFLYNSRTKTISQPHHFHNSSGKMTITSPNDTSFWIWAEEGKNFGFGGLIIDKIMDLFQVTYREYETTVRVAPDEISDDSSVPVTTTIEANTTRESSTGRPTIAEFEKRVEDGVNIWNTTLQNPPEIKVVTKRASREPREFENEQKSESLSSNSTLWEHNTTTISSTTFKVNATKDVTTTTPDSASLVVSHYVVWITCTIMLTLTS</sequence>
<dbReference type="GeneID" id="111088636"/>
<evidence type="ECO:0000313" key="5">
    <source>
        <dbReference type="RefSeq" id="XP_022255043.1"/>
    </source>
</evidence>
<dbReference type="RefSeq" id="XP_022255043.1">
    <property type="nucleotide sequence ID" value="XM_022399335.1"/>
</dbReference>
<keyword evidence="2" id="KW-0732">Signal</keyword>
<feature type="region of interest" description="Disordered" evidence="1">
    <location>
        <begin position="144"/>
        <end position="164"/>
    </location>
</feature>
<protein>
    <submittedName>
        <fullName evidence="4 5">Uncharacterized protein LOC111088636</fullName>
    </submittedName>
</protein>
<dbReference type="RefSeq" id="XP_022255042.1">
    <property type="nucleotide sequence ID" value="XM_022399334.1"/>
</dbReference>
<organism evidence="3 5">
    <name type="scientific">Limulus polyphemus</name>
    <name type="common">Atlantic horseshoe crab</name>
    <dbReference type="NCBI Taxonomy" id="6850"/>
    <lineage>
        <taxon>Eukaryota</taxon>
        <taxon>Metazoa</taxon>
        <taxon>Ecdysozoa</taxon>
        <taxon>Arthropoda</taxon>
        <taxon>Chelicerata</taxon>
        <taxon>Merostomata</taxon>
        <taxon>Xiphosura</taxon>
        <taxon>Limulidae</taxon>
        <taxon>Limulus</taxon>
    </lineage>
</organism>
<feature type="compositionally biased region" description="Basic and acidic residues" evidence="1">
    <location>
        <begin position="144"/>
        <end position="157"/>
    </location>
</feature>
<gene>
    <name evidence="4 5" type="primary">LOC111088636</name>
</gene>
<evidence type="ECO:0000313" key="4">
    <source>
        <dbReference type="RefSeq" id="XP_022255042.1"/>
    </source>
</evidence>
<accession>A0ABM1TGN7</accession>
<feature type="chain" id="PRO_5045023251" evidence="2">
    <location>
        <begin position="21"/>
        <end position="216"/>
    </location>
</feature>
<dbReference type="Proteomes" id="UP000694941">
    <property type="component" value="Unplaced"/>
</dbReference>
<keyword evidence="3" id="KW-1185">Reference proteome</keyword>
<evidence type="ECO:0000256" key="2">
    <source>
        <dbReference type="SAM" id="SignalP"/>
    </source>
</evidence>